<dbReference type="AlphaFoldDB" id="H1DCZ3"/>
<proteinExistence type="predicted"/>
<feature type="signal peptide" evidence="1">
    <location>
        <begin position="1"/>
        <end position="21"/>
    </location>
</feature>
<evidence type="ECO:0008006" key="4">
    <source>
        <dbReference type="Google" id="ProtNLM"/>
    </source>
</evidence>
<organism evidence="2 3">
    <name type="scientific">Odoribacter laneus YIT 12061</name>
    <dbReference type="NCBI Taxonomy" id="742817"/>
    <lineage>
        <taxon>Bacteria</taxon>
        <taxon>Pseudomonadati</taxon>
        <taxon>Bacteroidota</taxon>
        <taxon>Bacteroidia</taxon>
        <taxon>Bacteroidales</taxon>
        <taxon>Odoribacteraceae</taxon>
        <taxon>Odoribacter</taxon>
    </lineage>
</organism>
<accession>H1DCZ3</accession>
<gene>
    <name evidence="2" type="ORF">HMPREF9449_00200</name>
</gene>
<protein>
    <recommendedName>
        <fullName evidence="4">DUF1735 domain-containing protein</fullName>
    </recommendedName>
</protein>
<dbReference type="Proteomes" id="UP000004892">
    <property type="component" value="Unassembled WGS sequence"/>
</dbReference>
<comment type="caution">
    <text evidence="2">The sequence shown here is derived from an EMBL/GenBank/DDBJ whole genome shotgun (WGS) entry which is preliminary data.</text>
</comment>
<feature type="chain" id="PRO_5003548582" description="DUF1735 domain-containing protein" evidence="1">
    <location>
        <begin position="22"/>
        <end position="316"/>
    </location>
</feature>
<sequence>MKMRKCVLQMLFIVAAFLVFPGCSDDEDNVDWEKVVKVAVATPSQVYFERTANQPDTVIIDVAFSVPVPENINFEVRLGANNQVDADSISLSHEHFTIEKGGRSFEMTCRVEAGAVPVGIQNLRIDFVSSHPEVGTIQLEIPIEKEGPNTIVHVDGLNWVVDFDQQVWQEVEIDGKVIGGLFQTAVAIGSAPAVKRIHFDNYGQDIMGKQEGDLIYVLPLEEGIEIGESSDWAFNASYSSENWMYMPVLYSEDYTDWLGKTAYVGMRIVTDIPGIPFKYYWFKFTVSDDAVFTLTEYAYDKEGKSLKTGQTESENK</sequence>
<evidence type="ECO:0000313" key="3">
    <source>
        <dbReference type="Proteomes" id="UP000004892"/>
    </source>
</evidence>
<keyword evidence="1" id="KW-0732">Signal</keyword>
<dbReference type="HOGENOM" id="CLU_879509_0_0_10"/>
<dbReference type="PATRIC" id="fig|742817.3.peg.207"/>
<evidence type="ECO:0000256" key="1">
    <source>
        <dbReference type="SAM" id="SignalP"/>
    </source>
</evidence>
<dbReference type="STRING" id="742817.HMPREF9449_00200"/>
<evidence type="ECO:0000313" key="2">
    <source>
        <dbReference type="EMBL" id="EHP51198.1"/>
    </source>
</evidence>
<reference evidence="2 3" key="1">
    <citation type="submission" date="2012-01" db="EMBL/GenBank/DDBJ databases">
        <title>The Genome Sequence of Odoribacter laneus YIT 12061.</title>
        <authorList>
            <consortium name="The Broad Institute Genome Sequencing Platform"/>
            <person name="Earl A."/>
            <person name="Ward D."/>
            <person name="Feldgarden M."/>
            <person name="Gevers D."/>
            <person name="Morotomi M."/>
            <person name="Young S.K."/>
            <person name="Zeng Q."/>
            <person name="Gargeya S."/>
            <person name="Fitzgerald M."/>
            <person name="Haas B."/>
            <person name="Abouelleil A."/>
            <person name="Alvarado L."/>
            <person name="Arachchi H.M."/>
            <person name="Berlin A."/>
            <person name="Chapman S.B."/>
            <person name="Gearin G."/>
            <person name="Goldberg J."/>
            <person name="Griggs A."/>
            <person name="Gujja S."/>
            <person name="Hansen M."/>
            <person name="Heiman D."/>
            <person name="Howarth C."/>
            <person name="Larimer J."/>
            <person name="Lui A."/>
            <person name="MacDonald P.J.P."/>
            <person name="McCowen C."/>
            <person name="Montmayeur A."/>
            <person name="Murphy C."/>
            <person name="Neiman D."/>
            <person name="Pearson M."/>
            <person name="Priest M."/>
            <person name="Roberts A."/>
            <person name="Saif S."/>
            <person name="Shea T."/>
            <person name="Sisk P."/>
            <person name="Stolte C."/>
            <person name="Sykes S."/>
            <person name="Wortman J."/>
            <person name="Nusbaum C."/>
            <person name="Birren B."/>
        </authorList>
    </citation>
    <scope>NUCLEOTIDE SEQUENCE [LARGE SCALE GENOMIC DNA]</scope>
    <source>
        <strain evidence="2 3">YIT 12061</strain>
    </source>
</reference>
<dbReference type="EMBL" id="ADMC01000001">
    <property type="protein sequence ID" value="EHP51198.1"/>
    <property type="molecule type" value="Genomic_DNA"/>
</dbReference>
<keyword evidence="3" id="KW-1185">Reference proteome</keyword>
<dbReference type="eggNOG" id="COG3291">
    <property type="taxonomic scope" value="Bacteria"/>
</dbReference>
<name>H1DCZ3_9BACT</name>